<evidence type="ECO:0000259" key="4">
    <source>
        <dbReference type="PROSITE" id="PS50883"/>
    </source>
</evidence>
<feature type="domain" description="GGDEF" evidence="5">
    <location>
        <begin position="386"/>
        <end position="518"/>
    </location>
</feature>
<dbReference type="PROSITE" id="PS50887">
    <property type="entry name" value="GGDEF"/>
    <property type="match status" value="1"/>
</dbReference>
<dbReference type="SMART" id="SM00267">
    <property type="entry name" value="GGDEF"/>
    <property type="match status" value="1"/>
</dbReference>
<keyword evidence="3" id="KW-0472">Membrane</keyword>
<comment type="caution">
    <text evidence="6">The sequence shown here is derived from an EMBL/GenBank/DDBJ whole genome shotgun (WGS) entry which is preliminary data.</text>
</comment>
<gene>
    <name evidence="6" type="ORF">CVO96_11745</name>
</gene>
<dbReference type="InterPro" id="IPR001633">
    <property type="entry name" value="EAL_dom"/>
</dbReference>
<dbReference type="InterPro" id="IPR029787">
    <property type="entry name" value="Nucleotide_cyclase"/>
</dbReference>
<keyword evidence="1" id="KW-0175">Coiled coil</keyword>
<feature type="coiled-coil region" evidence="1">
    <location>
        <begin position="327"/>
        <end position="354"/>
    </location>
</feature>
<organism evidence="6 7">
    <name type="scientific">Deinococcus koreensis</name>
    <dbReference type="NCBI Taxonomy" id="2054903"/>
    <lineage>
        <taxon>Bacteria</taxon>
        <taxon>Thermotogati</taxon>
        <taxon>Deinococcota</taxon>
        <taxon>Deinococci</taxon>
        <taxon>Deinococcales</taxon>
        <taxon>Deinococcaceae</taxon>
        <taxon>Deinococcus</taxon>
    </lineage>
</organism>
<dbReference type="Pfam" id="PF00563">
    <property type="entry name" value="EAL"/>
    <property type="match status" value="1"/>
</dbReference>
<feature type="region of interest" description="Disordered" evidence="2">
    <location>
        <begin position="783"/>
        <end position="817"/>
    </location>
</feature>
<dbReference type="SUPFAM" id="SSF55073">
    <property type="entry name" value="Nucleotide cyclase"/>
    <property type="match status" value="1"/>
</dbReference>
<dbReference type="NCBIfam" id="TIGR00254">
    <property type="entry name" value="GGDEF"/>
    <property type="match status" value="1"/>
</dbReference>
<dbReference type="Gene3D" id="3.30.70.270">
    <property type="match status" value="1"/>
</dbReference>
<dbReference type="Proteomes" id="UP000236379">
    <property type="component" value="Unassembled WGS sequence"/>
</dbReference>
<accession>A0A2K3UZH5</accession>
<dbReference type="AlphaFoldDB" id="A0A2K3UZH5"/>
<evidence type="ECO:0000313" key="7">
    <source>
        <dbReference type="Proteomes" id="UP000236379"/>
    </source>
</evidence>
<keyword evidence="3" id="KW-0812">Transmembrane</keyword>
<dbReference type="SUPFAM" id="SSF141868">
    <property type="entry name" value="EAL domain-like"/>
    <property type="match status" value="1"/>
</dbReference>
<dbReference type="CDD" id="cd01948">
    <property type="entry name" value="EAL"/>
    <property type="match status" value="1"/>
</dbReference>
<sequence>MSPPTALRPSRADVPALLGLLGLYALHLALLLLPETGLGLPRLLGALPAGLTYVPVVLGAGALILSLAPRTPVPRAWRLIGTGTLLWGLGQLLYVAAQDTSGSATLADPLFLAFPVFFLLAFGQFERRWPTVTGAARLDVAALVVCLGAYLWYVLLAAQLSNPAHDPLSNLVAASYPLSDLLLLNLLIAQAWRRPGTAPHGQWWLALGMVGFIAADLGFSLLTLRGQYSGTQWPDALWPLSALVFAFAAYRATAVEAREEARPPGSAPRHPAATHPAARRSIGPLSRLTPYAALLGSFGLTLSLHSLHTPAARGVLIANAVVALLVAARQTQALRDLEKRSAELEDSRVLLQHQAFHDPLTGLGNRAQLRATLSRMLEEGELDEPRPVGLLFVDLDNFKFVNDALGHRAGDELLQEVARRLVAVGGPGVHCVRLGGDEFVLVQTGGGERSLSDMSDRIGEALRVPIELAGQHLHITASLGGALSTPQMRDPATLLRWADQALYTVKRSGKNAMSLHRPGIHDDEAARRVLIETRLRGAHERRELTLHYQPQLDRDGQQRSFEALLRWHDAELGPVSPAEFVPIAETAGLVTALDNWVVDQACWQLAQWFPAHPERRVSVNVSPPHLVRAGFLETLRTALERHGVPATALEIEVTERLLIEQEAQARTTLRALLDLGVQVAIDDFGVGQSSLAALLKLPISVLKIDRAFVGELEGPDAAQSQAASQVVQAVVALGRALGLRVVAEGVESCAQAQLLWGLGVDALQGYWIGRPVAPGEVAPVSAAARSTLPPATPPGSTLPTSPLPRHAPNPGEAGVLG</sequence>
<dbReference type="Pfam" id="PF00990">
    <property type="entry name" value="GGDEF"/>
    <property type="match status" value="1"/>
</dbReference>
<feature type="compositionally biased region" description="Low complexity" evidence="2">
    <location>
        <begin position="786"/>
        <end position="800"/>
    </location>
</feature>
<feature type="transmembrane region" description="Helical" evidence="3">
    <location>
        <begin position="134"/>
        <end position="153"/>
    </location>
</feature>
<evidence type="ECO:0008006" key="8">
    <source>
        <dbReference type="Google" id="ProtNLM"/>
    </source>
</evidence>
<feature type="transmembrane region" description="Helical" evidence="3">
    <location>
        <begin position="103"/>
        <end position="122"/>
    </location>
</feature>
<dbReference type="SMART" id="SM00052">
    <property type="entry name" value="EAL"/>
    <property type="match status" value="1"/>
</dbReference>
<protein>
    <recommendedName>
        <fullName evidence="8">GGDEF-domain containing protein</fullName>
    </recommendedName>
</protein>
<dbReference type="OrthoDB" id="23692at2"/>
<feature type="compositionally biased region" description="Low complexity" evidence="2">
    <location>
        <begin position="267"/>
        <end position="279"/>
    </location>
</feature>
<dbReference type="InterPro" id="IPR043128">
    <property type="entry name" value="Rev_trsase/Diguanyl_cyclase"/>
</dbReference>
<dbReference type="PANTHER" id="PTHR44757:SF2">
    <property type="entry name" value="BIOFILM ARCHITECTURE MAINTENANCE PROTEIN MBAA"/>
    <property type="match status" value="1"/>
</dbReference>
<feature type="region of interest" description="Disordered" evidence="2">
    <location>
        <begin position="259"/>
        <end position="279"/>
    </location>
</feature>
<dbReference type="Gene3D" id="3.20.20.450">
    <property type="entry name" value="EAL domain"/>
    <property type="match status" value="1"/>
</dbReference>
<feature type="domain" description="EAL" evidence="4">
    <location>
        <begin position="528"/>
        <end position="785"/>
    </location>
</feature>
<dbReference type="InterPro" id="IPR052155">
    <property type="entry name" value="Biofilm_reg_signaling"/>
</dbReference>
<dbReference type="PANTHER" id="PTHR44757">
    <property type="entry name" value="DIGUANYLATE CYCLASE DGCP"/>
    <property type="match status" value="1"/>
</dbReference>
<feature type="transmembrane region" description="Helical" evidence="3">
    <location>
        <begin position="236"/>
        <end position="253"/>
    </location>
</feature>
<proteinExistence type="predicted"/>
<keyword evidence="7" id="KW-1185">Reference proteome</keyword>
<dbReference type="PROSITE" id="PS50883">
    <property type="entry name" value="EAL"/>
    <property type="match status" value="1"/>
</dbReference>
<evidence type="ECO:0000259" key="5">
    <source>
        <dbReference type="PROSITE" id="PS50887"/>
    </source>
</evidence>
<feature type="transmembrane region" description="Helical" evidence="3">
    <location>
        <begin position="79"/>
        <end position="97"/>
    </location>
</feature>
<dbReference type="InterPro" id="IPR000160">
    <property type="entry name" value="GGDEF_dom"/>
</dbReference>
<dbReference type="CDD" id="cd01949">
    <property type="entry name" value="GGDEF"/>
    <property type="match status" value="1"/>
</dbReference>
<keyword evidence="3" id="KW-1133">Transmembrane helix</keyword>
<dbReference type="EMBL" id="PPPD01000001">
    <property type="protein sequence ID" value="PNY81948.1"/>
    <property type="molecule type" value="Genomic_DNA"/>
</dbReference>
<evidence type="ECO:0000256" key="2">
    <source>
        <dbReference type="SAM" id="MobiDB-lite"/>
    </source>
</evidence>
<dbReference type="InterPro" id="IPR035919">
    <property type="entry name" value="EAL_sf"/>
</dbReference>
<evidence type="ECO:0000256" key="1">
    <source>
        <dbReference type="SAM" id="Coils"/>
    </source>
</evidence>
<dbReference type="RefSeq" id="WP_103312387.1">
    <property type="nucleotide sequence ID" value="NZ_PPPD01000001.1"/>
</dbReference>
<reference evidence="6 7" key="1">
    <citation type="submission" date="2018-01" db="EMBL/GenBank/DDBJ databases">
        <title>Deinococcus koreensis sp. nov., a radiation-resistant bacterium isolated from river water.</title>
        <authorList>
            <person name="Choi A."/>
        </authorList>
    </citation>
    <scope>NUCLEOTIDE SEQUENCE [LARGE SCALE GENOMIC DNA]</scope>
    <source>
        <strain evidence="6 7">SJW1-2</strain>
    </source>
</reference>
<feature type="transmembrane region" description="Helical" evidence="3">
    <location>
        <begin position="45"/>
        <end position="67"/>
    </location>
</feature>
<feature type="transmembrane region" description="Helical" evidence="3">
    <location>
        <begin position="12"/>
        <end position="33"/>
    </location>
</feature>
<evidence type="ECO:0000256" key="3">
    <source>
        <dbReference type="SAM" id="Phobius"/>
    </source>
</evidence>
<name>A0A2K3UZH5_9DEIO</name>
<feature type="transmembrane region" description="Helical" evidence="3">
    <location>
        <begin position="204"/>
        <end position="224"/>
    </location>
</feature>
<evidence type="ECO:0000313" key="6">
    <source>
        <dbReference type="EMBL" id="PNY81948.1"/>
    </source>
</evidence>